<accession>A0A4R0NM84</accession>
<dbReference type="RefSeq" id="WP_131596773.1">
    <property type="nucleotide sequence ID" value="NZ_SJSL01000003.1"/>
</dbReference>
<evidence type="ECO:0000256" key="1">
    <source>
        <dbReference type="SAM" id="SignalP"/>
    </source>
</evidence>
<keyword evidence="1" id="KW-0732">Signal</keyword>
<name>A0A4R0NM84_9SPHI</name>
<dbReference type="AlphaFoldDB" id="A0A4R0NM84"/>
<dbReference type="InterPro" id="IPR019861">
    <property type="entry name" value="PorP/SprF_Bacteroidetes"/>
</dbReference>
<sequence>MKDSITSLIILLLLAGALESRAQIDPHFSQYYAFPLWLNPALTGVMDGQSRMTANFRDQWAGVDGGYKTTAISGDTRLSDKIALGANILSQKAGTAGYNHLTAQGSFAYQVAVSSNGYHKLNMGLQAGLINRSFDVSKLQMDNQYNTSTGFDPGMSTGESFENTGGTAFDASAGIFYYNGTPSGRANPFAGLSVSHLTQSSDPFTPGSQDTKMPLRYNLHGGVRLGVSNFLDITPHFIYIKQQKSQIKALGTNFEFNLQADYSLIIGAMYRMNDAAVGNIGFYAKNLVIGISYDHTTTSLQKTGNPGGSYELSISYIFKNRLSARDEKCPRL</sequence>
<organism evidence="2 3">
    <name type="scientific">Pedobacter psychroterrae</name>
    <dbReference type="NCBI Taxonomy" id="2530453"/>
    <lineage>
        <taxon>Bacteria</taxon>
        <taxon>Pseudomonadati</taxon>
        <taxon>Bacteroidota</taxon>
        <taxon>Sphingobacteriia</taxon>
        <taxon>Sphingobacteriales</taxon>
        <taxon>Sphingobacteriaceae</taxon>
        <taxon>Pedobacter</taxon>
    </lineage>
</organism>
<evidence type="ECO:0000313" key="3">
    <source>
        <dbReference type="Proteomes" id="UP000293347"/>
    </source>
</evidence>
<proteinExistence type="predicted"/>
<protein>
    <submittedName>
        <fullName evidence="2">Type IX secretion system membrane protein PorP/SprF</fullName>
    </submittedName>
</protein>
<dbReference type="OrthoDB" id="1186563at2"/>
<gene>
    <name evidence="2" type="ORF">EZ437_14460</name>
</gene>
<dbReference type="Proteomes" id="UP000293347">
    <property type="component" value="Unassembled WGS sequence"/>
</dbReference>
<keyword evidence="3" id="KW-1185">Reference proteome</keyword>
<reference evidence="2 3" key="1">
    <citation type="submission" date="2019-02" db="EMBL/GenBank/DDBJ databases">
        <title>Pedobacter sp. RP-1-14 sp. nov., isolated from Arctic soil.</title>
        <authorList>
            <person name="Dahal R.H."/>
        </authorList>
    </citation>
    <scope>NUCLEOTIDE SEQUENCE [LARGE SCALE GENOMIC DNA]</scope>
    <source>
        <strain evidence="2 3">RP-1-14</strain>
    </source>
</reference>
<feature type="chain" id="PRO_5021016617" evidence="1">
    <location>
        <begin position="23"/>
        <end position="332"/>
    </location>
</feature>
<feature type="signal peptide" evidence="1">
    <location>
        <begin position="1"/>
        <end position="22"/>
    </location>
</feature>
<evidence type="ECO:0000313" key="2">
    <source>
        <dbReference type="EMBL" id="TCD00424.1"/>
    </source>
</evidence>
<dbReference type="EMBL" id="SJSL01000003">
    <property type="protein sequence ID" value="TCD00424.1"/>
    <property type="molecule type" value="Genomic_DNA"/>
</dbReference>
<dbReference type="NCBIfam" id="TIGR03519">
    <property type="entry name" value="T9SS_PorP_fam"/>
    <property type="match status" value="1"/>
</dbReference>
<dbReference type="Pfam" id="PF11751">
    <property type="entry name" value="PorP_SprF"/>
    <property type="match status" value="1"/>
</dbReference>
<comment type="caution">
    <text evidence="2">The sequence shown here is derived from an EMBL/GenBank/DDBJ whole genome shotgun (WGS) entry which is preliminary data.</text>
</comment>